<dbReference type="RefSeq" id="WP_209677074.1">
    <property type="nucleotide sequence ID" value="NZ_JAGIOI010000001.1"/>
</dbReference>
<organism evidence="2 3">
    <name type="scientific">Arthrobacter stackebrandtii</name>
    <dbReference type="NCBI Taxonomy" id="272161"/>
    <lineage>
        <taxon>Bacteria</taxon>
        <taxon>Bacillati</taxon>
        <taxon>Actinomycetota</taxon>
        <taxon>Actinomycetes</taxon>
        <taxon>Micrococcales</taxon>
        <taxon>Micrococcaceae</taxon>
        <taxon>Arthrobacter</taxon>
    </lineage>
</organism>
<protein>
    <recommendedName>
        <fullName evidence="4">MFS transporter</fullName>
    </recommendedName>
</protein>
<keyword evidence="3" id="KW-1185">Reference proteome</keyword>
<evidence type="ECO:0000256" key="1">
    <source>
        <dbReference type="SAM" id="Phobius"/>
    </source>
</evidence>
<keyword evidence="1" id="KW-0472">Membrane</keyword>
<reference evidence="2 3" key="1">
    <citation type="submission" date="2021-03" db="EMBL/GenBank/DDBJ databases">
        <title>Sequencing the genomes of 1000 actinobacteria strains.</title>
        <authorList>
            <person name="Klenk H.-P."/>
        </authorList>
    </citation>
    <scope>NUCLEOTIDE SEQUENCE [LARGE SCALE GENOMIC DNA]</scope>
    <source>
        <strain evidence="2 3">DSM 16005</strain>
    </source>
</reference>
<accession>A0ABS4YSN8</accession>
<feature type="transmembrane region" description="Helical" evidence="1">
    <location>
        <begin position="103"/>
        <end position="124"/>
    </location>
</feature>
<name>A0ABS4YSN8_9MICC</name>
<keyword evidence="1" id="KW-1133">Transmembrane helix</keyword>
<proteinExistence type="predicted"/>
<keyword evidence="1" id="KW-0812">Transmembrane</keyword>
<evidence type="ECO:0000313" key="3">
    <source>
        <dbReference type="Proteomes" id="UP000711614"/>
    </source>
</evidence>
<evidence type="ECO:0000313" key="2">
    <source>
        <dbReference type="EMBL" id="MBP2411749.1"/>
    </source>
</evidence>
<comment type="caution">
    <text evidence="2">The sequence shown here is derived from an EMBL/GenBank/DDBJ whole genome shotgun (WGS) entry which is preliminary data.</text>
</comment>
<dbReference type="EMBL" id="JAGIOI010000001">
    <property type="protein sequence ID" value="MBP2411749.1"/>
    <property type="molecule type" value="Genomic_DNA"/>
</dbReference>
<gene>
    <name evidence="2" type="ORF">JOF48_000548</name>
</gene>
<evidence type="ECO:0008006" key="4">
    <source>
        <dbReference type="Google" id="ProtNLM"/>
    </source>
</evidence>
<feature type="transmembrane region" description="Helical" evidence="1">
    <location>
        <begin position="31"/>
        <end position="60"/>
    </location>
</feature>
<feature type="transmembrane region" description="Helical" evidence="1">
    <location>
        <begin position="72"/>
        <end position="96"/>
    </location>
</feature>
<sequence>MPRPHREIPSQRLAVARSKAPAAPPEPHRSVWWAVGITLVGCALLAYPVVLLPLLSIIVMTGTLESTSAAPGIALGITGFVFTLAMVAFPLLLGLAVKTRRRAFWIAAIVTGAMSVAACIYLTVEWLIPLN</sequence>
<dbReference type="Proteomes" id="UP000711614">
    <property type="component" value="Unassembled WGS sequence"/>
</dbReference>